<accession>A0A2K3KPL2</accession>
<protein>
    <submittedName>
        <fullName evidence="1">Uncharacterized protein</fullName>
    </submittedName>
</protein>
<reference evidence="1 2" key="2">
    <citation type="journal article" date="2017" name="Front. Plant Sci.">
        <title>Gene Classification and Mining of Molecular Markers Useful in Red Clover (Trifolium pratense) Breeding.</title>
        <authorList>
            <person name="Istvanek J."/>
            <person name="Dluhosova J."/>
            <person name="Dluhos P."/>
            <person name="Patkova L."/>
            <person name="Nedelnik J."/>
            <person name="Repkova J."/>
        </authorList>
    </citation>
    <scope>NUCLEOTIDE SEQUENCE [LARGE SCALE GENOMIC DNA]</scope>
    <source>
        <strain evidence="2">cv. Tatra</strain>
        <tissue evidence="1">Young leaves</tissue>
    </source>
</reference>
<proteinExistence type="predicted"/>
<evidence type="ECO:0000313" key="1">
    <source>
        <dbReference type="EMBL" id="PNX68183.1"/>
    </source>
</evidence>
<dbReference type="AlphaFoldDB" id="A0A2K3KPL2"/>
<evidence type="ECO:0000313" key="2">
    <source>
        <dbReference type="Proteomes" id="UP000236291"/>
    </source>
</evidence>
<comment type="caution">
    <text evidence="1">The sequence shown here is derived from an EMBL/GenBank/DDBJ whole genome shotgun (WGS) entry which is preliminary data.</text>
</comment>
<dbReference type="Proteomes" id="UP000236291">
    <property type="component" value="Unassembled WGS sequence"/>
</dbReference>
<gene>
    <name evidence="1" type="ORF">L195_g056025</name>
</gene>
<organism evidence="1 2">
    <name type="scientific">Trifolium pratense</name>
    <name type="common">Red clover</name>
    <dbReference type="NCBI Taxonomy" id="57577"/>
    <lineage>
        <taxon>Eukaryota</taxon>
        <taxon>Viridiplantae</taxon>
        <taxon>Streptophyta</taxon>
        <taxon>Embryophyta</taxon>
        <taxon>Tracheophyta</taxon>
        <taxon>Spermatophyta</taxon>
        <taxon>Magnoliopsida</taxon>
        <taxon>eudicotyledons</taxon>
        <taxon>Gunneridae</taxon>
        <taxon>Pentapetalae</taxon>
        <taxon>rosids</taxon>
        <taxon>fabids</taxon>
        <taxon>Fabales</taxon>
        <taxon>Fabaceae</taxon>
        <taxon>Papilionoideae</taxon>
        <taxon>50 kb inversion clade</taxon>
        <taxon>NPAAA clade</taxon>
        <taxon>Hologalegina</taxon>
        <taxon>IRL clade</taxon>
        <taxon>Trifolieae</taxon>
        <taxon>Trifolium</taxon>
    </lineage>
</organism>
<reference evidence="1 2" key="1">
    <citation type="journal article" date="2014" name="Am. J. Bot.">
        <title>Genome assembly and annotation for red clover (Trifolium pratense; Fabaceae).</title>
        <authorList>
            <person name="Istvanek J."/>
            <person name="Jaros M."/>
            <person name="Krenek A."/>
            <person name="Repkova J."/>
        </authorList>
    </citation>
    <scope>NUCLEOTIDE SEQUENCE [LARGE SCALE GENOMIC DNA]</scope>
    <source>
        <strain evidence="2">cv. Tatra</strain>
        <tissue evidence="1">Young leaves</tissue>
    </source>
</reference>
<sequence length="67" mass="7903">RKIAIVASNYQLARYMEKMDIVAAQRYNYADMVYYAINTGASNYQLARYMEKMDIVAPQRYNYADMV</sequence>
<feature type="non-terminal residue" evidence="1">
    <location>
        <position position="1"/>
    </location>
</feature>
<dbReference type="EMBL" id="ASHM01104349">
    <property type="protein sequence ID" value="PNX68183.1"/>
    <property type="molecule type" value="Genomic_DNA"/>
</dbReference>
<name>A0A2K3KPL2_TRIPR</name>